<proteinExistence type="predicted"/>
<sequence length="268" mass="30813">MREPVMYNFFAKLQNFIEASTDQSNSEVVIATYILKHVRTIPELSIYELAEACHTSPATVTRFCRKFDNVSYKELKEFAREFNDFNTTEVNQDQSLSMDFYFEELHEALYETEKMMKADNLKQVVNTLHQGKKIAFFGVTFSHVLARNAQIKFMRLGKYTSAYGNHENQLNDAISLDHEDVAIVISFSGETRFITRLIKVLKEQGNKIIAITGTTDAYLASQADYVIPVSKKKISQYKSPIIEEIVMQSAINVLYMAYSKLLEQKESM</sequence>
<dbReference type="PANTHER" id="PTHR30514:SF1">
    <property type="entry name" value="HTH-TYPE TRANSCRIPTIONAL REGULATOR HEXR-RELATED"/>
    <property type="match status" value="1"/>
</dbReference>
<comment type="caution">
    <text evidence="6">The sequence shown here is derived from an EMBL/GenBank/DDBJ whole genome shotgun (WGS) entry which is preliminary data.</text>
</comment>
<dbReference type="Gene3D" id="1.10.10.10">
    <property type="entry name" value="Winged helix-like DNA-binding domain superfamily/Winged helix DNA-binding domain"/>
    <property type="match status" value="1"/>
</dbReference>
<dbReference type="InterPro" id="IPR035472">
    <property type="entry name" value="RpiR-like_SIS"/>
</dbReference>
<dbReference type="Pfam" id="PF01418">
    <property type="entry name" value="HTH_6"/>
    <property type="match status" value="1"/>
</dbReference>
<evidence type="ECO:0000259" key="5">
    <source>
        <dbReference type="PROSITE" id="PS51464"/>
    </source>
</evidence>
<feature type="domain" description="SIS" evidence="5">
    <location>
        <begin position="124"/>
        <end position="267"/>
    </location>
</feature>
<dbReference type="InterPro" id="IPR047640">
    <property type="entry name" value="RpiR-like"/>
</dbReference>
<accession>A0ABT0XMV1</accession>
<dbReference type="InterPro" id="IPR009057">
    <property type="entry name" value="Homeodomain-like_sf"/>
</dbReference>
<organism evidence="6 7">
    <name type="scientific">Alkalicoccobacillus plakortidis</name>
    <dbReference type="NCBI Taxonomy" id="444060"/>
    <lineage>
        <taxon>Bacteria</taxon>
        <taxon>Bacillati</taxon>
        <taxon>Bacillota</taxon>
        <taxon>Bacilli</taxon>
        <taxon>Bacillales</taxon>
        <taxon>Bacillaceae</taxon>
        <taxon>Alkalicoccobacillus</taxon>
    </lineage>
</organism>
<dbReference type="Pfam" id="PF01380">
    <property type="entry name" value="SIS"/>
    <property type="match status" value="1"/>
</dbReference>
<dbReference type="CDD" id="cd05013">
    <property type="entry name" value="SIS_RpiR"/>
    <property type="match status" value="1"/>
</dbReference>
<reference evidence="6" key="1">
    <citation type="submission" date="2022-06" db="EMBL/GenBank/DDBJ databases">
        <title>Alkalicoccobacillus porphyridii sp. nov., isolated from a marine red alga, Porphyridium purpureum and reclassification of Shouchella plakortidis and Shouchella gibsonii as Alkalicoccobacillus plakortidis comb. nov. and Alkalicoccobacillus gibsonii comb. nov.</title>
        <authorList>
            <person name="Kim K.H."/>
            <person name="Lee J.K."/>
            <person name="Han D.M."/>
            <person name="Baek J.H."/>
            <person name="Jeon C.O."/>
        </authorList>
    </citation>
    <scope>NUCLEOTIDE SEQUENCE</scope>
    <source>
        <strain evidence="6">DSM 19153</strain>
    </source>
</reference>
<dbReference type="EMBL" id="JAMQJY010000002">
    <property type="protein sequence ID" value="MCM2676648.1"/>
    <property type="molecule type" value="Genomic_DNA"/>
</dbReference>
<dbReference type="Proteomes" id="UP001203665">
    <property type="component" value="Unassembled WGS sequence"/>
</dbReference>
<evidence type="ECO:0000313" key="7">
    <source>
        <dbReference type="Proteomes" id="UP001203665"/>
    </source>
</evidence>
<dbReference type="RefSeq" id="WP_251609517.1">
    <property type="nucleotide sequence ID" value="NZ_JAMQJY010000002.1"/>
</dbReference>
<gene>
    <name evidence="6" type="ORF">NDM98_15000</name>
</gene>
<dbReference type="SUPFAM" id="SSF46689">
    <property type="entry name" value="Homeodomain-like"/>
    <property type="match status" value="1"/>
</dbReference>
<dbReference type="SUPFAM" id="SSF53697">
    <property type="entry name" value="SIS domain"/>
    <property type="match status" value="1"/>
</dbReference>
<evidence type="ECO:0000259" key="4">
    <source>
        <dbReference type="PROSITE" id="PS51071"/>
    </source>
</evidence>
<dbReference type="PANTHER" id="PTHR30514">
    <property type="entry name" value="GLUCOKINASE"/>
    <property type="match status" value="1"/>
</dbReference>
<feature type="domain" description="HTH rpiR-type" evidence="4">
    <location>
        <begin position="10"/>
        <end position="86"/>
    </location>
</feature>
<evidence type="ECO:0000256" key="2">
    <source>
        <dbReference type="ARBA" id="ARBA00023125"/>
    </source>
</evidence>
<keyword evidence="3" id="KW-0804">Transcription</keyword>
<dbReference type="InterPro" id="IPR000281">
    <property type="entry name" value="HTH_RpiR"/>
</dbReference>
<evidence type="ECO:0000313" key="6">
    <source>
        <dbReference type="EMBL" id="MCM2676648.1"/>
    </source>
</evidence>
<evidence type="ECO:0000256" key="1">
    <source>
        <dbReference type="ARBA" id="ARBA00023015"/>
    </source>
</evidence>
<dbReference type="InterPro" id="IPR046348">
    <property type="entry name" value="SIS_dom_sf"/>
</dbReference>
<keyword evidence="1" id="KW-0805">Transcription regulation</keyword>
<dbReference type="InterPro" id="IPR036388">
    <property type="entry name" value="WH-like_DNA-bd_sf"/>
</dbReference>
<dbReference type="InterPro" id="IPR001347">
    <property type="entry name" value="SIS_dom"/>
</dbReference>
<keyword evidence="7" id="KW-1185">Reference proteome</keyword>
<dbReference type="Gene3D" id="3.40.50.10490">
    <property type="entry name" value="Glucose-6-phosphate isomerase like protein, domain 1"/>
    <property type="match status" value="1"/>
</dbReference>
<evidence type="ECO:0000256" key="3">
    <source>
        <dbReference type="ARBA" id="ARBA00023163"/>
    </source>
</evidence>
<protein>
    <submittedName>
        <fullName evidence="6">MurR/RpiR family transcriptional regulator</fullName>
    </submittedName>
</protein>
<dbReference type="PROSITE" id="PS51464">
    <property type="entry name" value="SIS"/>
    <property type="match status" value="1"/>
</dbReference>
<name>A0ABT0XMV1_9BACI</name>
<dbReference type="PROSITE" id="PS51071">
    <property type="entry name" value="HTH_RPIR"/>
    <property type="match status" value="1"/>
</dbReference>
<keyword evidence="2" id="KW-0238">DNA-binding</keyword>